<reference evidence="1 2" key="1">
    <citation type="journal article" date="2020" name="Front. Microbiol.">
        <title>Single-cell genomics of novel Actinobacteria with the Wood-Ljungdahl pathway discovered in a serpentinizing system.</title>
        <authorList>
            <person name="Merino N."/>
            <person name="Kawai M."/>
            <person name="Boyd E.S."/>
            <person name="Colman D.R."/>
            <person name="McGlynn S.E."/>
            <person name="Nealson K.H."/>
            <person name="Kurokawa K."/>
            <person name="Hongoh Y."/>
        </authorList>
    </citation>
    <scope>NUCLEOTIDE SEQUENCE [LARGE SCALE GENOMIC DNA]</scope>
    <source>
        <strain evidence="1 2">S42</strain>
    </source>
</reference>
<gene>
    <name evidence="1" type="ORF">HKBW3S42_01369</name>
</gene>
<protein>
    <submittedName>
        <fullName evidence="1">Uncharacterized protein</fullName>
    </submittedName>
</protein>
<accession>A0A6V8PKC3</accession>
<sequence length="130" mass="14695">MAKKRVTMNKVREIIRLHEEMGLSYRKIARALRISHPIVSQDIAEVKAAGLGYADIKTLSDTKLLELLEKRRNETERYRKLLRAVSVFGPGAEKDRGEPPPFVGRVPERVPRRLQLLPILLSPASLAECG</sequence>
<dbReference type="Proteomes" id="UP000568877">
    <property type="component" value="Unassembled WGS sequence"/>
</dbReference>
<evidence type="ECO:0000313" key="2">
    <source>
        <dbReference type="Proteomes" id="UP000568877"/>
    </source>
</evidence>
<comment type="caution">
    <text evidence="1">The sequence shown here is derived from an EMBL/GenBank/DDBJ whole genome shotgun (WGS) entry which is preliminary data.</text>
</comment>
<proteinExistence type="predicted"/>
<organism evidence="1 2">
    <name type="scientific">Candidatus Hakubella thermalkaliphila</name>
    <dbReference type="NCBI Taxonomy" id="2754717"/>
    <lineage>
        <taxon>Bacteria</taxon>
        <taxon>Bacillati</taxon>
        <taxon>Actinomycetota</taxon>
        <taxon>Actinomycetota incertae sedis</taxon>
        <taxon>Candidatus Hakubellales</taxon>
        <taxon>Candidatus Hakubellaceae</taxon>
        <taxon>Candidatus Hakubella</taxon>
    </lineage>
</organism>
<dbReference type="EMBL" id="BLSA01000253">
    <property type="protein sequence ID" value="GFP33059.1"/>
    <property type="molecule type" value="Genomic_DNA"/>
</dbReference>
<name>A0A6V8PKC3_9ACTN</name>
<evidence type="ECO:0000313" key="1">
    <source>
        <dbReference type="EMBL" id="GFP33059.1"/>
    </source>
</evidence>
<dbReference type="AlphaFoldDB" id="A0A6V8PKC3"/>